<name>A0ABV2TJZ1_9RHOO</name>
<protein>
    <submittedName>
        <fullName evidence="1">HAD domain-containing protein</fullName>
    </submittedName>
</protein>
<accession>A0ABV2TJZ1</accession>
<reference evidence="1 2" key="1">
    <citation type="submission" date="2024-07" db="EMBL/GenBank/DDBJ databases">
        <title>Uliginosibacterium flavum JJ3220;KACC:17644.</title>
        <authorList>
            <person name="Kim M.K."/>
        </authorList>
    </citation>
    <scope>NUCLEOTIDE SEQUENCE [LARGE SCALE GENOMIC DNA]</scope>
    <source>
        <strain evidence="1 2">KACC:17644</strain>
    </source>
</reference>
<evidence type="ECO:0000313" key="2">
    <source>
        <dbReference type="Proteomes" id="UP001549691"/>
    </source>
</evidence>
<gene>
    <name evidence="1" type="ORF">ABXR19_08520</name>
</gene>
<keyword evidence="2" id="KW-1185">Reference proteome</keyword>
<dbReference type="EMBL" id="JBEWZI010000007">
    <property type="protein sequence ID" value="MET7014234.1"/>
    <property type="molecule type" value="Genomic_DNA"/>
</dbReference>
<sequence length="140" mass="15838">MSTITHIFIDFDGTLHTADVRTRDLFCWLPLLVKILEPYTAVRIIVSSDWRTRCSDEQLIQILGPLGSRFAGITETYGSDRAQEIRDDVRARKITRWLALDDHETVQIAAKSNPRFVWCPPDQGISCPVVQAKLKGLLAS</sequence>
<evidence type="ECO:0000313" key="1">
    <source>
        <dbReference type="EMBL" id="MET7014234.1"/>
    </source>
</evidence>
<comment type="caution">
    <text evidence="1">The sequence shown here is derived from an EMBL/GenBank/DDBJ whole genome shotgun (WGS) entry which is preliminary data.</text>
</comment>
<organism evidence="1 2">
    <name type="scientific">Uliginosibacterium flavum</name>
    <dbReference type="NCBI Taxonomy" id="1396831"/>
    <lineage>
        <taxon>Bacteria</taxon>
        <taxon>Pseudomonadati</taxon>
        <taxon>Pseudomonadota</taxon>
        <taxon>Betaproteobacteria</taxon>
        <taxon>Rhodocyclales</taxon>
        <taxon>Zoogloeaceae</taxon>
        <taxon>Uliginosibacterium</taxon>
    </lineage>
</organism>
<dbReference type="Proteomes" id="UP001549691">
    <property type="component" value="Unassembled WGS sequence"/>
</dbReference>
<dbReference type="RefSeq" id="WP_354600693.1">
    <property type="nucleotide sequence ID" value="NZ_JBEWZI010000007.1"/>
</dbReference>
<proteinExistence type="predicted"/>
<dbReference type="Pfam" id="PF18143">
    <property type="entry name" value="HAD_SAK_2"/>
    <property type="match status" value="1"/>
</dbReference>